<protein>
    <submittedName>
        <fullName evidence="2">Uncharacterized protein</fullName>
    </submittedName>
</protein>
<sequence>MKTILLSAVASLAIAAPAFAEVAVLSAPLQAASLHTGAFDMVAYRTDLPDGAHEVTAVFRGRGNEEPQRVVMRLQDGDEVQFSMPGELQTLYTFAGMADVVEVSAQGAPVQLASQ</sequence>
<organism evidence="2 3">
    <name type="scientific">Paracoccus benzoatiresistens</name>
    <dbReference type="NCBI Taxonomy" id="2997341"/>
    <lineage>
        <taxon>Bacteria</taxon>
        <taxon>Pseudomonadati</taxon>
        <taxon>Pseudomonadota</taxon>
        <taxon>Alphaproteobacteria</taxon>
        <taxon>Rhodobacterales</taxon>
        <taxon>Paracoccaceae</taxon>
        <taxon>Paracoccus</taxon>
    </lineage>
</organism>
<dbReference type="EMBL" id="JAPTYD010000041">
    <property type="protein sequence ID" value="MCZ0963520.1"/>
    <property type="molecule type" value="Genomic_DNA"/>
</dbReference>
<accession>A0ABT4J8U1</accession>
<gene>
    <name evidence="2" type="ORF">OU682_18100</name>
</gene>
<comment type="caution">
    <text evidence="2">The sequence shown here is derived from an EMBL/GenBank/DDBJ whole genome shotgun (WGS) entry which is preliminary data.</text>
</comment>
<evidence type="ECO:0000313" key="2">
    <source>
        <dbReference type="EMBL" id="MCZ0963520.1"/>
    </source>
</evidence>
<keyword evidence="1" id="KW-0732">Signal</keyword>
<reference evidence="2" key="1">
    <citation type="submission" date="2022-12" db="EMBL/GenBank/DDBJ databases">
        <title>Paracoccus sp. EF6 isolated from a lake water.</title>
        <authorList>
            <person name="Liu H."/>
        </authorList>
    </citation>
    <scope>NUCLEOTIDE SEQUENCE</scope>
    <source>
        <strain evidence="2">EF6</strain>
    </source>
</reference>
<proteinExistence type="predicted"/>
<feature type="chain" id="PRO_5045721664" evidence="1">
    <location>
        <begin position="21"/>
        <end position="115"/>
    </location>
</feature>
<name>A0ABT4J8U1_9RHOB</name>
<evidence type="ECO:0000313" key="3">
    <source>
        <dbReference type="Proteomes" id="UP001149822"/>
    </source>
</evidence>
<dbReference type="RefSeq" id="WP_268943610.1">
    <property type="nucleotide sequence ID" value="NZ_JAPTYD010000041.1"/>
</dbReference>
<evidence type="ECO:0000256" key="1">
    <source>
        <dbReference type="SAM" id="SignalP"/>
    </source>
</evidence>
<feature type="signal peptide" evidence="1">
    <location>
        <begin position="1"/>
        <end position="20"/>
    </location>
</feature>
<keyword evidence="3" id="KW-1185">Reference proteome</keyword>
<dbReference type="Proteomes" id="UP001149822">
    <property type="component" value="Unassembled WGS sequence"/>
</dbReference>